<dbReference type="Proteomes" id="UP000885660">
    <property type="component" value="Unassembled WGS sequence"/>
</dbReference>
<dbReference type="EMBL" id="DRBC01000453">
    <property type="protein sequence ID" value="HDN85569.1"/>
    <property type="molecule type" value="Genomic_DNA"/>
</dbReference>
<dbReference type="PANTHER" id="PTHR34535">
    <property type="entry name" value="HYDROGENASE MATURATION FACTOR HYPA"/>
    <property type="match status" value="1"/>
</dbReference>
<dbReference type="Proteomes" id="UP000267654">
    <property type="component" value="Unassembled WGS sequence"/>
</dbReference>
<gene>
    <name evidence="4 6" type="primary">hypA</name>
    <name evidence="6" type="ORF">DRI96_00485</name>
    <name evidence="5" type="ORF">ENG47_07445</name>
</gene>
<evidence type="ECO:0000256" key="4">
    <source>
        <dbReference type="HAMAP-Rule" id="MF_00213"/>
    </source>
</evidence>
<protein>
    <recommendedName>
        <fullName evidence="4">Hydrogenase maturation factor HypA</fullName>
    </recommendedName>
</protein>
<dbReference type="AlphaFoldDB" id="A0A662DJM5"/>
<dbReference type="GO" id="GO:0051604">
    <property type="term" value="P:protein maturation"/>
    <property type="evidence" value="ECO:0007669"/>
    <property type="project" value="InterPro"/>
</dbReference>
<dbReference type="PANTHER" id="PTHR34535:SF3">
    <property type="entry name" value="HYDROGENASE MATURATION FACTOR HYPA"/>
    <property type="match status" value="1"/>
</dbReference>
<evidence type="ECO:0000313" key="5">
    <source>
        <dbReference type="EMBL" id="HDN85569.1"/>
    </source>
</evidence>
<evidence type="ECO:0000256" key="3">
    <source>
        <dbReference type="ARBA" id="ARBA00022833"/>
    </source>
</evidence>
<keyword evidence="3 4" id="KW-0862">Zinc</keyword>
<dbReference type="GO" id="GO:0016151">
    <property type="term" value="F:nickel cation binding"/>
    <property type="evidence" value="ECO:0007669"/>
    <property type="project" value="UniProtKB-UniRule"/>
</dbReference>
<evidence type="ECO:0000256" key="2">
    <source>
        <dbReference type="ARBA" id="ARBA00022723"/>
    </source>
</evidence>
<feature type="binding site" evidence="4">
    <location>
        <position position="98"/>
    </location>
    <ligand>
        <name>Zn(2+)</name>
        <dbReference type="ChEBI" id="CHEBI:29105"/>
    </ligand>
</feature>
<reference evidence="6 7" key="1">
    <citation type="submission" date="2018-06" db="EMBL/GenBank/DDBJ databases">
        <title>Extensive metabolic versatility and redundancy in microbially diverse, dynamic hydrothermal sediments.</title>
        <authorList>
            <person name="Dombrowski N."/>
            <person name="Teske A."/>
            <person name="Baker B.J."/>
        </authorList>
    </citation>
    <scope>NUCLEOTIDE SEQUENCE [LARGE SCALE GENOMIC DNA]</scope>
    <source>
        <strain evidence="6">B19_G9</strain>
    </source>
</reference>
<comment type="caution">
    <text evidence="6">The sequence shown here is derived from an EMBL/GenBank/DDBJ whole genome shotgun (WGS) entry which is preliminary data.</text>
</comment>
<comment type="similarity">
    <text evidence="4">Belongs to the HypA/HybF family.</text>
</comment>
<organism evidence="6 7">
    <name type="scientific">Aerophobetes bacterium</name>
    <dbReference type="NCBI Taxonomy" id="2030807"/>
    <lineage>
        <taxon>Bacteria</taxon>
        <taxon>Candidatus Aerophobota</taxon>
    </lineage>
</organism>
<evidence type="ECO:0000256" key="1">
    <source>
        <dbReference type="ARBA" id="ARBA00022596"/>
    </source>
</evidence>
<keyword evidence="1 4" id="KW-0533">Nickel</keyword>
<proteinExistence type="inferred from homology"/>
<dbReference type="GO" id="GO:0008270">
    <property type="term" value="F:zinc ion binding"/>
    <property type="evidence" value="ECO:0007669"/>
    <property type="project" value="UniProtKB-UniRule"/>
</dbReference>
<dbReference type="InterPro" id="IPR000688">
    <property type="entry name" value="HypA/HybF"/>
</dbReference>
<dbReference type="Pfam" id="PF01155">
    <property type="entry name" value="HypA"/>
    <property type="match status" value="1"/>
</dbReference>
<dbReference type="Gene3D" id="3.30.2320.80">
    <property type="match status" value="1"/>
</dbReference>
<name>A0A662DJM5_UNCAE</name>
<feature type="binding site" evidence="4">
    <location>
        <position position="2"/>
    </location>
    <ligand>
        <name>Ni(2+)</name>
        <dbReference type="ChEBI" id="CHEBI:49786"/>
    </ligand>
</feature>
<dbReference type="EMBL" id="QMQB01000010">
    <property type="protein sequence ID" value="RLE15088.1"/>
    <property type="molecule type" value="Genomic_DNA"/>
</dbReference>
<evidence type="ECO:0000313" key="7">
    <source>
        <dbReference type="Proteomes" id="UP000267654"/>
    </source>
</evidence>
<evidence type="ECO:0000313" key="6">
    <source>
        <dbReference type="EMBL" id="RLE15088.1"/>
    </source>
</evidence>
<sequence>MHDFSISQQIANKVIEKINRERAFKVIEIKIKIGELTHLNPEQIDFWLKQFFHDTPAEDAKILIEKTPPLIYCKGCGYQGTIKVRDDFFIYPFIPLNCPKCGLNKIEIKSGNECLLEKIKIKR</sequence>
<dbReference type="PIRSF" id="PIRSF004761">
    <property type="entry name" value="Hydrgn_mat_HypA"/>
    <property type="match status" value="1"/>
</dbReference>
<feature type="binding site" evidence="4">
    <location>
        <position position="76"/>
    </location>
    <ligand>
        <name>Zn(2+)</name>
        <dbReference type="ChEBI" id="CHEBI:29105"/>
    </ligand>
</feature>
<keyword evidence="2 4" id="KW-0479">Metal-binding</keyword>
<dbReference type="HAMAP" id="MF_00213">
    <property type="entry name" value="HypA_HybF"/>
    <property type="match status" value="1"/>
</dbReference>
<comment type="function">
    <text evidence="4">Involved in the maturation of [NiFe] hydrogenases. Required for nickel insertion into the metal center of the hydrogenase.</text>
</comment>
<feature type="binding site" evidence="4">
    <location>
        <position position="73"/>
    </location>
    <ligand>
        <name>Zn(2+)</name>
        <dbReference type="ChEBI" id="CHEBI:29105"/>
    </ligand>
</feature>
<reference evidence="5" key="2">
    <citation type="journal article" date="2020" name="mSystems">
        <title>Genome- and Community-Level Interaction Insights into Carbon Utilization and Element Cycling Functions of Hydrothermarchaeota in Hydrothermal Sediment.</title>
        <authorList>
            <person name="Zhou Z."/>
            <person name="Liu Y."/>
            <person name="Xu W."/>
            <person name="Pan J."/>
            <person name="Luo Z.H."/>
            <person name="Li M."/>
        </authorList>
    </citation>
    <scope>NUCLEOTIDE SEQUENCE [LARGE SCALE GENOMIC DNA]</scope>
    <source>
        <strain evidence="5">HyVt-219</strain>
    </source>
</reference>
<accession>A0A662DJM5</accession>
<feature type="binding site" evidence="4">
    <location>
        <position position="101"/>
    </location>
    <ligand>
        <name>Zn(2+)</name>
        <dbReference type="ChEBI" id="CHEBI:29105"/>
    </ligand>
</feature>